<accession>A0A915YK09</accession>
<dbReference type="InterPro" id="IPR006665">
    <property type="entry name" value="OmpA-like"/>
</dbReference>
<feature type="domain" description="OmpA-like" evidence="1">
    <location>
        <begin position="263"/>
        <end position="318"/>
    </location>
</feature>
<evidence type="ECO:0000259" key="1">
    <source>
        <dbReference type="Pfam" id="PF00691"/>
    </source>
</evidence>
<dbReference type="AlphaFoldDB" id="A0A915YK09"/>
<dbReference type="SUPFAM" id="SSF103088">
    <property type="entry name" value="OmpA-like"/>
    <property type="match status" value="1"/>
</dbReference>
<proteinExistence type="predicted"/>
<dbReference type="Proteomes" id="UP001060919">
    <property type="component" value="Chromosome"/>
</dbReference>
<dbReference type="Pfam" id="PF00691">
    <property type="entry name" value="OmpA"/>
    <property type="match status" value="1"/>
</dbReference>
<name>A0A915YK09_9BACT</name>
<organism evidence="2 3">
    <name type="scientific">Aureispira anguillae</name>
    <dbReference type="NCBI Taxonomy" id="2864201"/>
    <lineage>
        <taxon>Bacteria</taxon>
        <taxon>Pseudomonadati</taxon>
        <taxon>Bacteroidota</taxon>
        <taxon>Saprospiria</taxon>
        <taxon>Saprospirales</taxon>
        <taxon>Saprospiraceae</taxon>
        <taxon>Aureispira</taxon>
    </lineage>
</organism>
<dbReference type="EMBL" id="AP026867">
    <property type="protein sequence ID" value="BDS14341.1"/>
    <property type="molecule type" value="Genomic_DNA"/>
</dbReference>
<evidence type="ECO:0000313" key="3">
    <source>
        <dbReference type="Proteomes" id="UP001060919"/>
    </source>
</evidence>
<dbReference type="KEGG" id="aup:AsAng_0051200"/>
<reference evidence="2" key="1">
    <citation type="submission" date="2022-09" db="EMBL/GenBank/DDBJ databases">
        <title>Aureispira anguillicida sp. nov., isolated from Leptocephalus of Japanese eel Anguilla japonica.</title>
        <authorList>
            <person name="Yuasa K."/>
            <person name="Mekata T."/>
            <person name="Ikunari K."/>
        </authorList>
    </citation>
    <scope>NUCLEOTIDE SEQUENCE</scope>
    <source>
        <strain evidence="2">EL160426</strain>
    </source>
</reference>
<sequence length="349" mass="39918">MQNKNDKLPPKDLKVLEKIEQELNKYTQLYAEDGTISEEEQEQLNRLQQKVKKIKQQLLDDPIKKGVDFWVDFSLETFVNIQGWGMQDGQEIINTKIELDQEGQKNIALSANANYHISIWTKANIDYWHGIGGLHHKAEYIIKDHYCEVAIQPNGKLSFSRIADKIIEASKPDLIQEYSVELSAQYNERNHSISIKGAATTPAKDEEGVKYEKQVLSNTLVGIQIQVTDIVPFQTIEKELVFERENQAILSSDQASVCRKWWQELDPRLKELVRNRKAKVVIQGFTSPTGTERYNEILGTKRAQHIARLLKPKIGVDDNGNAVCIFECIGEGEETGDPKRYVKIKIVEL</sequence>
<evidence type="ECO:0000313" key="2">
    <source>
        <dbReference type="EMBL" id="BDS14341.1"/>
    </source>
</evidence>
<dbReference type="RefSeq" id="WP_264789560.1">
    <property type="nucleotide sequence ID" value="NZ_AP026867.1"/>
</dbReference>
<dbReference type="Gene3D" id="3.30.1330.60">
    <property type="entry name" value="OmpA-like domain"/>
    <property type="match status" value="1"/>
</dbReference>
<dbReference type="InterPro" id="IPR036737">
    <property type="entry name" value="OmpA-like_sf"/>
</dbReference>
<protein>
    <submittedName>
        <fullName evidence="2">OmpA family protein</fullName>
    </submittedName>
</protein>
<gene>
    <name evidence="2" type="ORF">AsAng_0051200</name>
</gene>
<keyword evidence="3" id="KW-1185">Reference proteome</keyword>